<feature type="region of interest" description="Disordered" evidence="2">
    <location>
        <begin position="252"/>
        <end position="279"/>
    </location>
</feature>
<protein>
    <recommendedName>
        <fullName evidence="3">C2H2-type domain-containing protein</fullName>
    </recommendedName>
</protein>
<feature type="region of interest" description="Disordered" evidence="2">
    <location>
        <begin position="618"/>
        <end position="678"/>
    </location>
</feature>
<dbReference type="PIRSF" id="PIRSF037001">
    <property type="entry name" value="RNA_ed_MP81"/>
    <property type="match status" value="1"/>
</dbReference>
<dbReference type="PROSITE" id="PS00028">
    <property type="entry name" value="ZINC_FINGER_C2H2_1"/>
    <property type="match status" value="1"/>
</dbReference>
<evidence type="ECO:0000259" key="3">
    <source>
        <dbReference type="PROSITE" id="PS50157"/>
    </source>
</evidence>
<dbReference type="OrthoDB" id="267660at2759"/>
<comment type="caution">
    <text evidence="4">The sequence shown here is derived from an EMBL/GenBank/DDBJ whole genome shotgun (WGS) entry which is preliminary data.</text>
</comment>
<dbReference type="GO" id="GO:0008270">
    <property type="term" value="F:zinc ion binding"/>
    <property type="evidence" value="ECO:0007669"/>
    <property type="project" value="UniProtKB-KW"/>
</dbReference>
<keyword evidence="1" id="KW-0863">Zinc-finger</keyword>
<dbReference type="PROSITE" id="PS50157">
    <property type="entry name" value="ZINC_FINGER_C2H2_2"/>
    <property type="match status" value="1"/>
</dbReference>
<sequence>MHTAVLRRASTPSTHVPDTTNDNLDSSDVHNGDVAEAVRPQPPVSQSASPEVCFYDTFILSEVDLHLILLEEAHYKHGVWLNVPPQLAPCTPNAGPPAVPEPIYPQAQQARLEAMSAAMRAVLNRNQGGAGAGSTTVAELIRDSSCLAYAPTHDPPPFSTTGTRSLWLPEKSLTLSEVAAAATGDLSTAALTSASTSTTAVEAGVCTAQDINTRSITQNEVQTLAIRKPVDASMTCHCSECGRPFRRRHIAEQHVQQRHRQSSNGSSSHQAVVLDGPGPGEIMGYEDRVVSVATTATTAPAPAPVPAHERRSLLVATAARAKADDGGGEVTTVKGLTGAQSAGKSPTLGLNAAYDAAPRVELPEDALIDRLLYEVWDEVALARDDIEKPSDLPRTLSGIREHTKRGYDSGHGRLYIPSTLFVEGTADNRAELDATAAGRPAARATPEGAAPGIKRRPSSLLTSSANLSKLLLTQRRNTDGTLGADGDGAANGGGIGGGSLGAAPTAQELSITELSRHYPNPFGDSPNATLVESEKEPINPFVDLEGQAAAVAAAAQSSASLGGVAADGGAAAPAQGAKREKWLSRWTARPYACPLCQRRALPDLMAFMAPLLPPSSLTAGGGTTTASETPTGGAGSDEHRGAGVRAAGSGQTQVSVAAASASSSRPAAGGGAPLLGSVEPRPLVEDVEAWSWYDERVPRFRLLDSLEDHLQSEHPGYSSSWTGEAAASADGGCSGGGGGGDGASKNESLSDVDWRRLYSVFTHHQLFARAELLAVHQAYRAMVSEECSASAEACIPVKGSVHDCSNDVGSDASQGIAEDAAVSDRTTGTEDASTGESSSRAAPVTEIPQVHVRSAVNTVLIGTVRDVQEGFVGATRILQYVLAVRNTSTESSGSASRGTMGSDVNAITEDEGISDAEEDLIVVRCIGDLVPVALLKQQVRLGSILFVAGSLRMNRNVDTVSRRSHAYPYVQVVPPLGCVRVLGA</sequence>
<feature type="region of interest" description="Disordered" evidence="2">
    <location>
        <begin position="817"/>
        <end position="846"/>
    </location>
</feature>
<keyword evidence="5" id="KW-1185">Reference proteome</keyword>
<dbReference type="PANTHER" id="PTHR40735:SF2">
    <property type="entry name" value="RNA-EDITING COMPLEX PROTEIN MP81"/>
    <property type="match status" value="1"/>
</dbReference>
<dbReference type="RefSeq" id="XP_067759949.1">
    <property type="nucleotide sequence ID" value="XM_067903517.1"/>
</dbReference>
<dbReference type="PANTHER" id="PTHR40735">
    <property type="entry name" value="RNA-EDITING COMPLEX PROTEIN MP42-RELATED"/>
    <property type="match status" value="1"/>
</dbReference>
<evidence type="ECO:0000256" key="1">
    <source>
        <dbReference type="PROSITE-ProRule" id="PRU00042"/>
    </source>
</evidence>
<feature type="region of interest" description="Disordered" evidence="2">
    <location>
        <begin position="1"/>
        <end position="30"/>
    </location>
</feature>
<feature type="compositionally biased region" description="Low complexity" evidence="2">
    <location>
        <begin position="434"/>
        <end position="452"/>
    </location>
</feature>
<keyword evidence="1" id="KW-0479">Metal-binding</keyword>
<dbReference type="AlphaFoldDB" id="A0A837A9P4"/>
<organism evidence="4 5">
    <name type="scientific">Porcisia hertigi</name>
    <dbReference type="NCBI Taxonomy" id="2761500"/>
    <lineage>
        <taxon>Eukaryota</taxon>
        <taxon>Discoba</taxon>
        <taxon>Euglenozoa</taxon>
        <taxon>Kinetoplastea</taxon>
        <taxon>Metakinetoplastina</taxon>
        <taxon>Trypanosomatida</taxon>
        <taxon>Trypanosomatidae</taxon>
        <taxon>Leishmaniinae</taxon>
        <taxon>Porcisia</taxon>
    </lineage>
</organism>
<dbReference type="KEGG" id="phet:94293594"/>
<dbReference type="InterPro" id="IPR012340">
    <property type="entry name" value="NA-bd_OB-fold"/>
</dbReference>
<feature type="compositionally biased region" description="Polar residues" evidence="2">
    <location>
        <begin position="10"/>
        <end position="26"/>
    </location>
</feature>
<feature type="region of interest" description="Disordered" evidence="2">
    <location>
        <begin position="712"/>
        <end position="747"/>
    </location>
</feature>
<gene>
    <name evidence="4" type="ORF">JKF63_07581</name>
</gene>
<dbReference type="Proteomes" id="UP000674318">
    <property type="component" value="Chromosome 2"/>
</dbReference>
<keyword evidence="1" id="KW-0862">Zinc</keyword>
<evidence type="ECO:0000313" key="4">
    <source>
        <dbReference type="EMBL" id="KAG5512116.1"/>
    </source>
</evidence>
<dbReference type="CDD" id="cd23512">
    <property type="entry name" value="KREPA1"/>
    <property type="match status" value="1"/>
</dbReference>
<dbReference type="GeneID" id="94293594"/>
<feature type="compositionally biased region" description="Low complexity" evidence="2">
    <location>
        <begin position="649"/>
        <end position="667"/>
    </location>
</feature>
<dbReference type="Gene3D" id="2.40.50.140">
    <property type="entry name" value="Nucleic acid-binding proteins"/>
    <property type="match status" value="1"/>
</dbReference>
<feature type="compositionally biased region" description="Low complexity" evidence="2">
    <location>
        <begin position="618"/>
        <end position="631"/>
    </location>
</feature>
<dbReference type="EMBL" id="JAFJZO010000002">
    <property type="protein sequence ID" value="KAG5512116.1"/>
    <property type="molecule type" value="Genomic_DNA"/>
</dbReference>
<name>A0A837A9P4_9TRYP</name>
<feature type="compositionally biased region" description="Polar residues" evidence="2">
    <location>
        <begin position="824"/>
        <end position="840"/>
    </location>
</feature>
<feature type="compositionally biased region" description="Gly residues" evidence="2">
    <location>
        <begin position="732"/>
        <end position="742"/>
    </location>
</feature>
<evidence type="ECO:0000256" key="2">
    <source>
        <dbReference type="SAM" id="MobiDB-lite"/>
    </source>
</evidence>
<reference evidence="4 5" key="1">
    <citation type="submission" date="2021-02" db="EMBL/GenBank/DDBJ databases">
        <title>Porcisia hertigi Genome sequencing and assembly.</title>
        <authorList>
            <person name="Almutairi H."/>
            <person name="Gatherer D."/>
        </authorList>
    </citation>
    <scope>NUCLEOTIDE SEQUENCE [LARGE SCALE GENOMIC DNA]</scope>
    <source>
        <strain evidence="4 5">C119</strain>
    </source>
</reference>
<proteinExistence type="predicted"/>
<dbReference type="InterPro" id="IPR013087">
    <property type="entry name" value="Znf_C2H2_type"/>
</dbReference>
<evidence type="ECO:0000313" key="5">
    <source>
        <dbReference type="Proteomes" id="UP000674318"/>
    </source>
</evidence>
<accession>A0A837A9P4</accession>
<feature type="region of interest" description="Disordered" evidence="2">
    <location>
        <begin position="434"/>
        <end position="458"/>
    </location>
</feature>
<dbReference type="InterPro" id="IPR017085">
    <property type="entry name" value="RNA_edit_cplx_Nase-su_MP81"/>
</dbReference>
<feature type="domain" description="C2H2-type" evidence="3">
    <location>
        <begin position="236"/>
        <end position="264"/>
    </location>
</feature>